<evidence type="ECO:0000256" key="1">
    <source>
        <dbReference type="ARBA" id="ARBA00004196"/>
    </source>
</evidence>
<keyword evidence="8" id="KW-1185">Reference proteome</keyword>
<dbReference type="InterPro" id="IPR000866">
    <property type="entry name" value="AhpC/TSA"/>
</dbReference>
<dbReference type="PANTHER" id="PTHR42852:SF6">
    <property type="entry name" value="THIOL:DISULFIDE INTERCHANGE PROTEIN DSBE"/>
    <property type="match status" value="1"/>
</dbReference>
<feature type="signal peptide" evidence="5">
    <location>
        <begin position="1"/>
        <end position="20"/>
    </location>
</feature>
<dbReference type="GO" id="GO:0016209">
    <property type="term" value="F:antioxidant activity"/>
    <property type="evidence" value="ECO:0007669"/>
    <property type="project" value="InterPro"/>
</dbReference>
<keyword evidence="4" id="KW-0676">Redox-active center</keyword>
<keyword evidence="2" id="KW-0201">Cytochrome c-type biogenesis</keyword>
<dbReference type="InterPro" id="IPR036249">
    <property type="entry name" value="Thioredoxin-like_sf"/>
</dbReference>
<reference evidence="7 8" key="1">
    <citation type="submission" date="2019-03" db="EMBL/GenBank/DDBJ databases">
        <title>Algoriphagus sp. nov, a new strain isolated from root system soil of mangrove plant Kandelia.</title>
        <authorList>
            <person name="Yin Q."/>
            <person name="Wang K."/>
            <person name="Song Z."/>
        </authorList>
    </citation>
    <scope>NUCLEOTIDE SEQUENCE [LARGE SCALE GENOMIC DNA]</scope>
    <source>
        <strain evidence="7 8">XY-J91</strain>
    </source>
</reference>
<dbReference type="AlphaFoldDB" id="A0A4Y9QVD7"/>
<proteinExistence type="predicted"/>
<dbReference type="InterPro" id="IPR050553">
    <property type="entry name" value="Thioredoxin_ResA/DsbE_sf"/>
</dbReference>
<dbReference type="PANTHER" id="PTHR42852">
    <property type="entry name" value="THIOL:DISULFIDE INTERCHANGE PROTEIN DSBE"/>
    <property type="match status" value="1"/>
</dbReference>
<evidence type="ECO:0000259" key="6">
    <source>
        <dbReference type="PROSITE" id="PS51352"/>
    </source>
</evidence>
<accession>A0A4Y9QVD7</accession>
<evidence type="ECO:0000256" key="4">
    <source>
        <dbReference type="ARBA" id="ARBA00023284"/>
    </source>
</evidence>
<dbReference type="SUPFAM" id="SSF52833">
    <property type="entry name" value="Thioredoxin-like"/>
    <property type="match status" value="1"/>
</dbReference>
<dbReference type="Proteomes" id="UP000297647">
    <property type="component" value="Unassembled WGS sequence"/>
</dbReference>
<comment type="caution">
    <text evidence="7">The sequence shown here is derived from an EMBL/GenBank/DDBJ whole genome shotgun (WGS) entry which is preliminary data.</text>
</comment>
<evidence type="ECO:0000256" key="2">
    <source>
        <dbReference type="ARBA" id="ARBA00022748"/>
    </source>
</evidence>
<sequence>MKRFCQFLILNLFLTFPLLAQTTRVIIELEGNLSGKDFIQTTFANKTYQSTEAVTGQLEAELERPTEISFYHLKNNGKILGRNSFWVGKGTYHIRGKIDDLSTLKIDPEHPYSTISNQISQSEGESKKSLIVENLDKEMGLNWLISEANSFSEEELQEILPRIPEELQQLNSFKRFIADLSLNEAVFSAKERETSQNFTLESRTGNQVSLDDFNGKYRLLEFSFSGCKPCLDALPEIKDIHEQFGEELEIISIWNDPRKEIWLNASKKHKEQITWTDLWDETGYVTKLYQIEIFPTYILIDPAGNIDQIWKGYIKGRIFRKMEGLFGKPIP</sequence>
<evidence type="ECO:0000313" key="8">
    <source>
        <dbReference type="Proteomes" id="UP000297647"/>
    </source>
</evidence>
<dbReference type="CDD" id="cd02966">
    <property type="entry name" value="TlpA_like_family"/>
    <property type="match status" value="1"/>
</dbReference>
<dbReference type="GO" id="GO:0030313">
    <property type="term" value="C:cell envelope"/>
    <property type="evidence" value="ECO:0007669"/>
    <property type="project" value="UniProtKB-SubCell"/>
</dbReference>
<gene>
    <name evidence="7" type="ORF">E4S40_05820</name>
</gene>
<evidence type="ECO:0000256" key="5">
    <source>
        <dbReference type="SAM" id="SignalP"/>
    </source>
</evidence>
<dbReference type="Pfam" id="PF00578">
    <property type="entry name" value="AhpC-TSA"/>
    <property type="match status" value="1"/>
</dbReference>
<comment type="subcellular location">
    <subcellularLocation>
        <location evidence="1">Cell envelope</location>
    </subcellularLocation>
</comment>
<dbReference type="EMBL" id="SPSB01000002">
    <property type="protein sequence ID" value="TFV95738.1"/>
    <property type="molecule type" value="Genomic_DNA"/>
</dbReference>
<keyword evidence="5" id="KW-0732">Signal</keyword>
<name>A0A4Y9QVD7_9BACT</name>
<dbReference type="PROSITE" id="PS51352">
    <property type="entry name" value="THIOREDOXIN_2"/>
    <property type="match status" value="1"/>
</dbReference>
<evidence type="ECO:0000256" key="3">
    <source>
        <dbReference type="ARBA" id="ARBA00023157"/>
    </source>
</evidence>
<organism evidence="7 8">
    <name type="scientific">Algoriphagus kandeliae</name>
    <dbReference type="NCBI Taxonomy" id="2562278"/>
    <lineage>
        <taxon>Bacteria</taxon>
        <taxon>Pseudomonadati</taxon>
        <taxon>Bacteroidota</taxon>
        <taxon>Cytophagia</taxon>
        <taxon>Cytophagales</taxon>
        <taxon>Cyclobacteriaceae</taxon>
        <taxon>Algoriphagus</taxon>
    </lineage>
</organism>
<dbReference type="OrthoDB" id="979391at2"/>
<dbReference type="RefSeq" id="WP_135072125.1">
    <property type="nucleotide sequence ID" value="NZ_SPSB01000002.1"/>
</dbReference>
<feature type="domain" description="Thioredoxin" evidence="6">
    <location>
        <begin position="189"/>
        <end position="331"/>
    </location>
</feature>
<keyword evidence="3" id="KW-1015">Disulfide bond</keyword>
<dbReference type="GO" id="GO:0017004">
    <property type="term" value="P:cytochrome complex assembly"/>
    <property type="evidence" value="ECO:0007669"/>
    <property type="project" value="UniProtKB-KW"/>
</dbReference>
<protein>
    <submittedName>
        <fullName evidence="7">TlpA family protein disulfide reductase</fullName>
    </submittedName>
</protein>
<feature type="chain" id="PRO_5021450425" evidence="5">
    <location>
        <begin position="21"/>
        <end position="331"/>
    </location>
</feature>
<dbReference type="InterPro" id="IPR013766">
    <property type="entry name" value="Thioredoxin_domain"/>
</dbReference>
<dbReference type="Gene3D" id="3.40.30.10">
    <property type="entry name" value="Glutaredoxin"/>
    <property type="match status" value="1"/>
</dbReference>
<evidence type="ECO:0000313" key="7">
    <source>
        <dbReference type="EMBL" id="TFV95738.1"/>
    </source>
</evidence>
<dbReference type="GO" id="GO:0016491">
    <property type="term" value="F:oxidoreductase activity"/>
    <property type="evidence" value="ECO:0007669"/>
    <property type="project" value="InterPro"/>
</dbReference>